<dbReference type="GO" id="GO:0016491">
    <property type="term" value="F:oxidoreductase activity"/>
    <property type="evidence" value="ECO:0007669"/>
    <property type="project" value="InterPro"/>
</dbReference>
<sequence>KGLMRDDLFTVVHERFMTDTAKYADIVLPATFSVEQDDVYTSYGYCTLATANKVIEPPKECKSNWDMFRLLAKYMGYDAYTNK</sequence>
<organism evidence="4">
    <name type="scientific">human gut metagenome</name>
    <dbReference type="NCBI Taxonomy" id="408170"/>
    <lineage>
        <taxon>unclassified sequences</taxon>
        <taxon>metagenomes</taxon>
        <taxon>organismal metagenomes</taxon>
    </lineage>
</organism>
<dbReference type="PANTHER" id="PTHR43742:SF6">
    <property type="entry name" value="OXIDOREDUCTASE YYAE-RELATED"/>
    <property type="match status" value="1"/>
</dbReference>
<dbReference type="Pfam" id="PF00384">
    <property type="entry name" value="Molybdopterin"/>
    <property type="match status" value="1"/>
</dbReference>
<proteinExistence type="predicted"/>
<dbReference type="InterPro" id="IPR006656">
    <property type="entry name" value="Mopterin_OxRdtase"/>
</dbReference>
<evidence type="ECO:0000313" key="4">
    <source>
        <dbReference type="EMBL" id="ETJ32985.1"/>
    </source>
</evidence>
<evidence type="ECO:0000256" key="2">
    <source>
        <dbReference type="ARBA" id="ARBA00023014"/>
    </source>
</evidence>
<dbReference type="PANTHER" id="PTHR43742">
    <property type="entry name" value="TRIMETHYLAMINE-N-OXIDE REDUCTASE"/>
    <property type="match status" value="1"/>
</dbReference>
<dbReference type="AlphaFoldDB" id="W1XU26"/>
<dbReference type="Gene3D" id="3.30.2070.10">
    <property type="entry name" value="Formate dehydrogenase/DMSO reductase"/>
    <property type="match status" value="1"/>
</dbReference>
<dbReference type="Gene3D" id="3.40.50.740">
    <property type="match status" value="1"/>
</dbReference>
<protein>
    <recommendedName>
        <fullName evidence="3">Molybdopterin oxidoreductase domain-containing protein</fullName>
    </recommendedName>
</protein>
<name>W1XU26_9ZZZZ</name>
<keyword evidence="2" id="KW-0411">Iron-sulfur</keyword>
<gene>
    <name evidence="4" type="ORF">Q604_UNBC12571G0001</name>
</gene>
<accession>W1XU26</accession>
<feature type="non-terminal residue" evidence="4">
    <location>
        <position position="1"/>
    </location>
</feature>
<evidence type="ECO:0000256" key="1">
    <source>
        <dbReference type="ARBA" id="ARBA00023004"/>
    </source>
</evidence>
<comment type="caution">
    <text evidence="4">The sequence shown here is derived from an EMBL/GenBank/DDBJ whole genome shotgun (WGS) entry which is preliminary data.</text>
</comment>
<keyword evidence="2" id="KW-0479">Metal-binding</keyword>
<reference evidence="4" key="1">
    <citation type="submission" date="2013-12" db="EMBL/GenBank/DDBJ databases">
        <title>A Varibaculum cambriense genome reconstructed from a premature infant gut community with otherwise low bacterial novelty that shifts toward anaerobic metabolism during the third week of life.</title>
        <authorList>
            <person name="Brown C.T."/>
            <person name="Sharon I."/>
            <person name="Thomas B.C."/>
            <person name="Castelle C.J."/>
            <person name="Morowitz M.J."/>
            <person name="Banfield J.F."/>
        </authorList>
    </citation>
    <scope>NUCLEOTIDE SEQUENCE</scope>
</reference>
<dbReference type="SUPFAM" id="SSF53706">
    <property type="entry name" value="Formate dehydrogenase/DMSO reductase, domains 1-3"/>
    <property type="match status" value="1"/>
</dbReference>
<dbReference type="GO" id="GO:0051536">
    <property type="term" value="F:iron-sulfur cluster binding"/>
    <property type="evidence" value="ECO:0007669"/>
    <property type="project" value="UniProtKB-KW"/>
</dbReference>
<feature type="non-terminal residue" evidence="4">
    <location>
        <position position="83"/>
    </location>
</feature>
<dbReference type="EMBL" id="AZMM01012571">
    <property type="protein sequence ID" value="ETJ32985.1"/>
    <property type="molecule type" value="Genomic_DNA"/>
</dbReference>
<feature type="domain" description="Molybdopterin oxidoreductase" evidence="3">
    <location>
        <begin position="4"/>
        <end position="73"/>
    </location>
</feature>
<evidence type="ECO:0000259" key="3">
    <source>
        <dbReference type="Pfam" id="PF00384"/>
    </source>
</evidence>
<dbReference type="InterPro" id="IPR050612">
    <property type="entry name" value="Prok_Mopterin_Oxidored"/>
</dbReference>
<keyword evidence="1" id="KW-0408">Iron</keyword>